<keyword evidence="2" id="KW-1185">Reference proteome</keyword>
<evidence type="ECO:0000313" key="1">
    <source>
        <dbReference type="EMBL" id="MBA0564381.1"/>
    </source>
</evidence>
<dbReference type="AlphaFoldDB" id="A0A7J8MI26"/>
<organism evidence="1 2">
    <name type="scientific">Gossypium lobatum</name>
    <dbReference type="NCBI Taxonomy" id="34289"/>
    <lineage>
        <taxon>Eukaryota</taxon>
        <taxon>Viridiplantae</taxon>
        <taxon>Streptophyta</taxon>
        <taxon>Embryophyta</taxon>
        <taxon>Tracheophyta</taxon>
        <taxon>Spermatophyta</taxon>
        <taxon>Magnoliopsida</taxon>
        <taxon>eudicotyledons</taxon>
        <taxon>Gunneridae</taxon>
        <taxon>Pentapetalae</taxon>
        <taxon>rosids</taxon>
        <taxon>malvids</taxon>
        <taxon>Malvales</taxon>
        <taxon>Malvaceae</taxon>
        <taxon>Malvoideae</taxon>
        <taxon>Gossypium</taxon>
    </lineage>
</organism>
<proteinExistence type="predicted"/>
<comment type="caution">
    <text evidence="1">The sequence shown here is derived from an EMBL/GenBank/DDBJ whole genome shotgun (WGS) entry which is preliminary data.</text>
</comment>
<name>A0A7J8MI26_9ROSI</name>
<reference evidence="1 2" key="1">
    <citation type="journal article" date="2019" name="Genome Biol. Evol.">
        <title>Insights into the evolution of the New World diploid cottons (Gossypium, subgenus Houzingenia) based on genome sequencing.</title>
        <authorList>
            <person name="Grover C.E."/>
            <person name="Arick M.A. 2nd"/>
            <person name="Thrash A."/>
            <person name="Conover J.L."/>
            <person name="Sanders W.S."/>
            <person name="Peterson D.G."/>
            <person name="Frelichowski J.E."/>
            <person name="Scheffler J.A."/>
            <person name="Scheffler B.E."/>
            <person name="Wendel J.F."/>
        </authorList>
    </citation>
    <scope>NUCLEOTIDE SEQUENCE [LARGE SCALE GENOMIC DNA]</scope>
    <source>
        <strain evidence="1">157</strain>
        <tissue evidence="1">Leaf</tissue>
    </source>
</reference>
<accession>A0A7J8MI26</accession>
<dbReference type="EMBL" id="JABEZX010000009">
    <property type="protein sequence ID" value="MBA0564381.1"/>
    <property type="molecule type" value="Genomic_DNA"/>
</dbReference>
<dbReference type="Proteomes" id="UP000593572">
    <property type="component" value="Unassembled WGS sequence"/>
</dbReference>
<gene>
    <name evidence="1" type="ORF">Golob_009328</name>
</gene>
<protein>
    <submittedName>
        <fullName evidence="1">Uncharacterized protein</fullName>
    </submittedName>
</protein>
<evidence type="ECO:0000313" key="2">
    <source>
        <dbReference type="Proteomes" id="UP000593572"/>
    </source>
</evidence>
<sequence>MKLQKRMKRTYIVWIVV</sequence>